<comment type="function">
    <text evidence="2 9">Reversible hydration of carbon dioxide.</text>
</comment>
<dbReference type="CDD" id="cd03124">
    <property type="entry name" value="alpha_CA_prokaryotic_like"/>
    <property type="match status" value="1"/>
</dbReference>
<keyword evidence="5 9" id="KW-0479">Metal-binding</keyword>
<dbReference type="PANTHER" id="PTHR18952">
    <property type="entry name" value="CARBONIC ANHYDRASE"/>
    <property type="match status" value="1"/>
</dbReference>
<dbReference type="SMART" id="SM01057">
    <property type="entry name" value="Carb_anhydrase"/>
    <property type="match status" value="1"/>
</dbReference>
<dbReference type="Gene3D" id="3.10.200.10">
    <property type="entry name" value="Alpha carbonic anhydrase"/>
    <property type="match status" value="1"/>
</dbReference>
<dbReference type="GO" id="GO:0004089">
    <property type="term" value="F:carbonate dehydratase activity"/>
    <property type="evidence" value="ECO:0007669"/>
    <property type="project" value="UniProtKB-UniRule"/>
</dbReference>
<evidence type="ECO:0000256" key="9">
    <source>
        <dbReference type="RuleBase" id="RU367011"/>
    </source>
</evidence>
<organism evidence="12 13">
    <name type="scientific">Pseudovirgaria hyperparasitica</name>
    <dbReference type="NCBI Taxonomy" id="470096"/>
    <lineage>
        <taxon>Eukaryota</taxon>
        <taxon>Fungi</taxon>
        <taxon>Dikarya</taxon>
        <taxon>Ascomycota</taxon>
        <taxon>Pezizomycotina</taxon>
        <taxon>Dothideomycetes</taxon>
        <taxon>Dothideomycetes incertae sedis</taxon>
        <taxon>Acrospermales</taxon>
        <taxon>Acrospermaceae</taxon>
        <taxon>Pseudovirgaria</taxon>
    </lineage>
</organism>
<evidence type="ECO:0000256" key="2">
    <source>
        <dbReference type="ARBA" id="ARBA00002904"/>
    </source>
</evidence>
<dbReference type="RefSeq" id="XP_033597501.1">
    <property type="nucleotide sequence ID" value="XM_033744545.1"/>
</dbReference>
<dbReference type="PROSITE" id="PS51144">
    <property type="entry name" value="ALPHA_CA_2"/>
    <property type="match status" value="1"/>
</dbReference>
<dbReference type="InterPro" id="IPR001148">
    <property type="entry name" value="CA_dom"/>
</dbReference>
<evidence type="ECO:0000256" key="5">
    <source>
        <dbReference type="ARBA" id="ARBA00022723"/>
    </source>
</evidence>
<dbReference type="PROSITE" id="PS00162">
    <property type="entry name" value="ALPHA_CA_1"/>
    <property type="match status" value="1"/>
</dbReference>
<dbReference type="Pfam" id="PF00194">
    <property type="entry name" value="Carb_anhydrase"/>
    <property type="match status" value="1"/>
</dbReference>
<dbReference type="InterPro" id="IPR023561">
    <property type="entry name" value="Carbonic_anhydrase_a-class"/>
</dbReference>
<reference evidence="12" key="1">
    <citation type="journal article" date="2020" name="Stud. Mycol.">
        <title>101 Dothideomycetes genomes: a test case for predicting lifestyles and emergence of pathogens.</title>
        <authorList>
            <person name="Haridas S."/>
            <person name="Albert R."/>
            <person name="Binder M."/>
            <person name="Bloem J."/>
            <person name="Labutti K."/>
            <person name="Salamov A."/>
            <person name="Andreopoulos B."/>
            <person name="Baker S."/>
            <person name="Barry K."/>
            <person name="Bills G."/>
            <person name="Bluhm B."/>
            <person name="Cannon C."/>
            <person name="Castanera R."/>
            <person name="Culley D."/>
            <person name="Daum C."/>
            <person name="Ezra D."/>
            <person name="Gonzalez J."/>
            <person name="Henrissat B."/>
            <person name="Kuo A."/>
            <person name="Liang C."/>
            <person name="Lipzen A."/>
            <person name="Lutzoni F."/>
            <person name="Magnuson J."/>
            <person name="Mondo S."/>
            <person name="Nolan M."/>
            <person name="Ohm R."/>
            <person name="Pangilinan J."/>
            <person name="Park H.-J."/>
            <person name="Ramirez L."/>
            <person name="Alfaro M."/>
            <person name="Sun H."/>
            <person name="Tritt A."/>
            <person name="Yoshinaga Y."/>
            <person name="Zwiers L.-H."/>
            <person name="Turgeon B."/>
            <person name="Goodwin S."/>
            <person name="Spatafora J."/>
            <person name="Crous P."/>
            <person name="Grigoriev I."/>
        </authorList>
    </citation>
    <scope>NUCLEOTIDE SEQUENCE</scope>
    <source>
        <strain evidence="12">CBS 121739</strain>
    </source>
</reference>
<dbReference type="AlphaFoldDB" id="A0A6A6VZC8"/>
<evidence type="ECO:0000256" key="3">
    <source>
        <dbReference type="ARBA" id="ARBA00010718"/>
    </source>
</evidence>
<keyword evidence="10" id="KW-0472">Membrane</keyword>
<dbReference type="InterPro" id="IPR036398">
    <property type="entry name" value="CA_dom_sf"/>
</dbReference>
<comment type="similarity">
    <text evidence="3 9">Belongs to the alpha-carbonic anhydrase family.</text>
</comment>
<evidence type="ECO:0000259" key="11">
    <source>
        <dbReference type="PROSITE" id="PS51144"/>
    </source>
</evidence>
<name>A0A6A6VZC8_9PEZI</name>
<keyword evidence="6 9" id="KW-0862">Zinc</keyword>
<keyword evidence="10" id="KW-1133">Transmembrane helix</keyword>
<evidence type="ECO:0000313" key="12">
    <source>
        <dbReference type="EMBL" id="KAF2755050.1"/>
    </source>
</evidence>
<dbReference type="InterPro" id="IPR018338">
    <property type="entry name" value="Carbonic_anhydrase_a-class_CS"/>
</dbReference>
<dbReference type="Proteomes" id="UP000799437">
    <property type="component" value="Unassembled WGS sequence"/>
</dbReference>
<dbReference type="OrthoDB" id="429145at2759"/>
<dbReference type="InterPro" id="IPR041891">
    <property type="entry name" value="Alpha_CA_prokaryot-like"/>
</dbReference>
<feature type="domain" description="Alpha-carbonic anhydrase" evidence="11">
    <location>
        <begin position="71"/>
        <end position="311"/>
    </location>
</feature>
<evidence type="ECO:0000256" key="4">
    <source>
        <dbReference type="ARBA" id="ARBA00012925"/>
    </source>
</evidence>
<keyword evidence="13" id="KW-1185">Reference proteome</keyword>
<keyword evidence="7 9" id="KW-0456">Lyase</keyword>
<comment type="catalytic activity">
    <reaction evidence="8 9">
        <text>hydrogencarbonate + H(+) = CO2 + H2O</text>
        <dbReference type="Rhea" id="RHEA:10748"/>
        <dbReference type="ChEBI" id="CHEBI:15377"/>
        <dbReference type="ChEBI" id="CHEBI:15378"/>
        <dbReference type="ChEBI" id="CHEBI:16526"/>
        <dbReference type="ChEBI" id="CHEBI:17544"/>
        <dbReference type="EC" id="4.2.1.1"/>
    </reaction>
</comment>
<dbReference type="PANTHER" id="PTHR18952:SF265">
    <property type="entry name" value="CARBONIC ANHYDRASE"/>
    <property type="match status" value="1"/>
</dbReference>
<keyword evidence="10" id="KW-0812">Transmembrane</keyword>
<dbReference type="EMBL" id="ML996578">
    <property type="protein sequence ID" value="KAF2755050.1"/>
    <property type="molecule type" value="Genomic_DNA"/>
</dbReference>
<feature type="transmembrane region" description="Helical" evidence="10">
    <location>
        <begin position="21"/>
        <end position="43"/>
    </location>
</feature>
<evidence type="ECO:0000256" key="7">
    <source>
        <dbReference type="ARBA" id="ARBA00023239"/>
    </source>
</evidence>
<dbReference type="GeneID" id="54485599"/>
<protein>
    <recommendedName>
        <fullName evidence="4 9">Carbonic anhydrase</fullName>
        <ecNumber evidence="4 9">4.2.1.1</ecNumber>
    </recommendedName>
</protein>
<evidence type="ECO:0000256" key="8">
    <source>
        <dbReference type="ARBA" id="ARBA00048348"/>
    </source>
</evidence>
<gene>
    <name evidence="12" type="ORF">EJ05DRAFT_478862</name>
</gene>
<dbReference type="SUPFAM" id="SSF51069">
    <property type="entry name" value="Carbonic anhydrase"/>
    <property type="match status" value="1"/>
</dbReference>
<accession>A0A6A6VZC8</accession>
<dbReference type="EC" id="4.2.1.1" evidence="4 9"/>
<proteinExistence type="inferred from homology"/>
<dbReference type="GO" id="GO:0008270">
    <property type="term" value="F:zinc ion binding"/>
    <property type="evidence" value="ECO:0007669"/>
    <property type="project" value="UniProtKB-UniRule"/>
</dbReference>
<evidence type="ECO:0000313" key="13">
    <source>
        <dbReference type="Proteomes" id="UP000799437"/>
    </source>
</evidence>
<sequence>MLDSSCAAISPSTSQFIHPKVFFISLPIPTYSSCLPILIVMFFKKTALVGMIAISAHAAHLSWRAESVKVSNYTYTGSSTGPFNWANLQGWYQGANKVCATGKKQSPINLDSSIQTGEAPTINYPDGNAMELENIGTTLEVVNKGTASYSIVVGDRTFLFNNFHFHTPSEHRINGESFPLEMHIVNAARDPANNVVLTVLFNIGTSANAFLTSVLQNAASVTSPGSTTMTGNLNFTPIRNAFASSAARKVYEGSLTTPPCTENTQFIIATTPLTMSIAQYNTIKGIIKFNARYTQNALGQTNLLQISQPRS</sequence>
<comment type="cofactor">
    <cofactor evidence="1 9">
        <name>Zn(2+)</name>
        <dbReference type="ChEBI" id="CHEBI:29105"/>
    </cofactor>
</comment>
<evidence type="ECO:0000256" key="10">
    <source>
        <dbReference type="SAM" id="Phobius"/>
    </source>
</evidence>
<evidence type="ECO:0000256" key="1">
    <source>
        <dbReference type="ARBA" id="ARBA00001947"/>
    </source>
</evidence>
<evidence type="ECO:0000256" key="6">
    <source>
        <dbReference type="ARBA" id="ARBA00022833"/>
    </source>
</evidence>